<protein>
    <submittedName>
        <fullName evidence="1">Uncharacterized protein</fullName>
    </submittedName>
</protein>
<gene>
    <name evidence="1" type="ORF">N475_25660</name>
</gene>
<name>A0A167BDK1_9GAMM</name>
<sequence length="256" mass="29424">MINLSKRFWGEAQPHFILELKNRLIDLGFENDISTCAEKSTVDFVLVKGELRFIFSVGANPKKNGKVNFCPQFGIDSDKVSEIKRGLQLWKCDPYFRDFPEQVRETKARLCNINFITYLKSINFAEPAHTFTLENDNTEEVSSIIVNGVDFFIQSEWQSMSISNMADRLAGLCRSEQRMDEIGLSSAASAQYASLLYTLEKDYKSALEILDFGLEKELISVSSNWLDSEERKEELRAIVKCQYGKYTQYVHLQMES</sequence>
<dbReference type="PATRIC" id="fig|1365250.3.peg.431"/>
<proteinExistence type="predicted"/>
<evidence type="ECO:0000313" key="1">
    <source>
        <dbReference type="EMBL" id="KZN46418.1"/>
    </source>
</evidence>
<dbReference type="Proteomes" id="UP000076643">
    <property type="component" value="Unassembled WGS sequence"/>
</dbReference>
<dbReference type="EMBL" id="AUYB01000031">
    <property type="protein sequence ID" value="KZN46418.1"/>
    <property type="molecule type" value="Genomic_DNA"/>
</dbReference>
<accession>A0A167BDK1</accession>
<keyword evidence="2" id="KW-1185">Reference proteome</keyword>
<dbReference type="AlphaFoldDB" id="A0A167BDK1"/>
<dbReference type="RefSeq" id="WP_063364592.1">
    <property type="nucleotide sequence ID" value="NZ_AQHB01000043.1"/>
</dbReference>
<organism evidence="1 2">
    <name type="scientific">Pseudoalteromonas luteoviolacea DSM 6061</name>
    <dbReference type="NCBI Taxonomy" id="1365250"/>
    <lineage>
        <taxon>Bacteria</taxon>
        <taxon>Pseudomonadati</taxon>
        <taxon>Pseudomonadota</taxon>
        <taxon>Gammaproteobacteria</taxon>
        <taxon>Alteromonadales</taxon>
        <taxon>Pseudoalteromonadaceae</taxon>
        <taxon>Pseudoalteromonas</taxon>
    </lineage>
</organism>
<comment type="caution">
    <text evidence="1">The sequence shown here is derived from an EMBL/GenBank/DDBJ whole genome shotgun (WGS) entry which is preliminary data.</text>
</comment>
<reference evidence="1 2" key="1">
    <citation type="submission" date="2013-07" db="EMBL/GenBank/DDBJ databases">
        <title>Comparative Genomic and Metabolomic Analysis of Twelve Strains of Pseudoalteromonas luteoviolacea.</title>
        <authorList>
            <person name="Vynne N.G."/>
            <person name="Mansson M."/>
            <person name="Gram L."/>
        </authorList>
    </citation>
    <scope>NUCLEOTIDE SEQUENCE [LARGE SCALE GENOMIC DNA]</scope>
    <source>
        <strain evidence="1 2">DSM 6061</strain>
    </source>
</reference>
<evidence type="ECO:0000313" key="2">
    <source>
        <dbReference type="Proteomes" id="UP000076643"/>
    </source>
</evidence>